<dbReference type="EMBL" id="CM055105">
    <property type="protein sequence ID" value="KAJ7531104.1"/>
    <property type="molecule type" value="Genomic_DNA"/>
</dbReference>
<keyword evidence="2" id="KW-1185">Reference proteome</keyword>
<proteinExistence type="predicted"/>
<organism evidence="1 2">
    <name type="scientific">Diphasiastrum complanatum</name>
    <name type="common">Issler's clubmoss</name>
    <name type="synonym">Lycopodium complanatum</name>
    <dbReference type="NCBI Taxonomy" id="34168"/>
    <lineage>
        <taxon>Eukaryota</taxon>
        <taxon>Viridiplantae</taxon>
        <taxon>Streptophyta</taxon>
        <taxon>Embryophyta</taxon>
        <taxon>Tracheophyta</taxon>
        <taxon>Lycopodiopsida</taxon>
        <taxon>Lycopodiales</taxon>
        <taxon>Lycopodiaceae</taxon>
        <taxon>Lycopodioideae</taxon>
        <taxon>Diphasiastrum</taxon>
    </lineage>
</organism>
<dbReference type="Proteomes" id="UP001162992">
    <property type="component" value="Chromosome 14"/>
</dbReference>
<accession>A0ACC2BMU7</accession>
<gene>
    <name evidence="1" type="ORF">O6H91_14G032500</name>
</gene>
<comment type="caution">
    <text evidence="1">The sequence shown here is derived from an EMBL/GenBank/DDBJ whole genome shotgun (WGS) entry which is preliminary data.</text>
</comment>
<name>A0ACC2BMU7_DIPCM</name>
<protein>
    <submittedName>
        <fullName evidence="1">Uncharacterized protein</fullName>
    </submittedName>
</protein>
<evidence type="ECO:0000313" key="2">
    <source>
        <dbReference type="Proteomes" id="UP001162992"/>
    </source>
</evidence>
<evidence type="ECO:0000313" key="1">
    <source>
        <dbReference type="EMBL" id="KAJ7531104.1"/>
    </source>
</evidence>
<sequence length="110" mass="12072">MAGRIIANLVILGSGVLLKAVSQAYRQALVNASNSGVAQETLRNAVQKSSKVMTEHEARLILGVGERSPWEEIVDKYDTLFEKNAKTGSFYLQSKVYQAKERLKAARSSS</sequence>
<reference evidence="2" key="1">
    <citation type="journal article" date="2024" name="Proc. Natl. Acad. Sci. U.S.A.">
        <title>Extraordinary preservation of gene collinearity over three hundred million years revealed in homosporous lycophytes.</title>
        <authorList>
            <person name="Li C."/>
            <person name="Wickell D."/>
            <person name="Kuo L.Y."/>
            <person name="Chen X."/>
            <person name="Nie B."/>
            <person name="Liao X."/>
            <person name="Peng D."/>
            <person name="Ji J."/>
            <person name="Jenkins J."/>
            <person name="Williams M."/>
            <person name="Shu S."/>
            <person name="Plott C."/>
            <person name="Barry K."/>
            <person name="Rajasekar S."/>
            <person name="Grimwood J."/>
            <person name="Han X."/>
            <person name="Sun S."/>
            <person name="Hou Z."/>
            <person name="He W."/>
            <person name="Dai G."/>
            <person name="Sun C."/>
            <person name="Schmutz J."/>
            <person name="Leebens-Mack J.H."/>
            <person name="Li F.W."/>
            <person name="Wang L."/>
        </authorList>
    </citation>
    <scope>NUCLEOTIDE SEQUENCE [LARGE SCALE GENOMIC DNA]</scope>
    <source>
        <strain evidence="2">cv. PW_Plant_1</strain>
    </source>
</reference>